<gene>
    <name evidence="2" type="ORF">B0H15DRAFT_955510</name>
</gene>
<evidence type="ECO:0000256" key="1">
    <source>
        <dbReference type="SAM" id="MobiDB-lite"/>
    </source>
</evidence>
<proteinExistence type="predicted"/>
<protein>
    <submittedName>
        <fullName evidence="2">Uncharacterized protein</fullName>
    </submittedName>
</protein>
<dbReference type="EMBL" id="JARJCN010000079">
    <property type="protein sequence ID" value="KAJ7076655.1"/>
    <property type="molecule type" value="Genomic_DNA"/>
</dbReference>
<name>A0AAD6XK38_9AGAR</name>
<accession>A0AAD6XK38</accession>
<evidence type="ECO:0000313" key="3">
    <source>
        <dbReference type="Proteomes" id="UP001222325"/>
    </source>
</evidence>
<dbReference type="InterPro" id="IPR035994">
    <property type="entry name" value="Nucleoside_phosphorylase_sf"/>
</dbReference>
<keyword evidence="3" id="KW-1185">Reference proteome</keyword>
<dbReference type="GO" id="GO:0003824">
    <property type="term" value="F:catalytic activity"/>
    <property type="evidence" value="ECO:0007669"/>
    <property type="project" value="InterPro"/>
</dbReference>
<dbReference type="Gene3D" id="3.40.50.1580">
    <property type="entry name" value="Nucleoside phosphorylase domain"/>
    <property type="match status" value="1"/>
</dbReference>
<comment type="caution">
    <text evidence="2">The sequence shown here is derived from an EMBL/GenBank/DDBJ whole genome shotgun (WGS) entry which is preliminary data.</text>
</comment>
<feature type="region of interest" description="Disordered" evidence="1">
    <location>
        <begin position="50"/>
        <end position="70"/>
    </location>
</feature>
<dbReference type="GO" id="GO:0009116">
    <property type="term" value="P:nucleoside metabolic process"/>
    <property type="evidence" value="ECO:0007669"/>
    <property type="project" value="InterPro"/>
</dbReference>
<sequence>MVLMQVMLARMGWSQQILRIYDSVAADIEFLGGREELLMSVITLAKHGITPSHTHPARPDAIEASGSPPRLRPHCPEHQRFIPLSDPYSPALRRLKFPAAHHLKLEPSALAEGTYAWVSGPTYETPQRTTLFAFSSLIGRRMEAGGETTS</sequence>
<organism evidence="2 3">
    <name type="scientific">Mycena belliarum</name>
    <dbReference type="NCBI Taxonomy" id="1033014"/>
    <lineage>
        <taxon>Eukaryota</taxon>
        <taxon>Fungi</taxon>
        <taxon>Dikarya</taxon>
        <taxon>Basidiomycota</taxon>
        <taxon>Agaricomycotina</taxon>
        <taxon>Agaricomycetes</taxon>
        <taxon>Agaricomycetidae</taxon>
        <taxon>Agaricales</taxon>
        <taxon>Marasmiineae</taxon>
        <taxon>Mycenaceae</taxon>
        <taxon>Mycena</taxon>
    </lineage>
</organism>
<dbReference type="AlphaFoldDB" id="A0AAD6XK38"/>
<dbReference type="Proteomes" id="UP001222325">
    <property type="component" value="Unassembled WGS sequence"/>
</dbReference>
<reference evidence="2" key="1">
    <citation type="submission" date="2023-03" db="EMBL/GenBank/DDBJ databases">
        <title>Massive genome expansion in bonnet fungi (Mycena s.s.) driven by repeated elements and novel gene families across ecological guilds.</title>
        <authorList>
            <consortium name="Lawrence Berkeley National Laboratory"/>
            <person name="Harder C.B."/>
            <person name="Miyauchi S."/>
            <person name="Viragh M."/>
            <person name="Kuo A."/>
            <person name="Thoen E."/>
            <person name="Andreopoulos B."/>
            <person name="Lu D."/>
            <person name="Skrede I."/>
            <person name="Drula E."/>
            <person name="Henrissat B."/>
            <person name="Morin E."/>
            <person name="Kohler A."/>
            <person name="Barry K."/>
            <person name="LaButti K."/>
            <person name="Morin E."/>
            <person name="Salamov A."/>
            <person name="Lipzen A."/>
            <person name="Mereny Z."/>
            <person name="Hegedus B."/>
            <person name="Baldrian P."/>
            <person name="Stursova M."/>
            <person name="Weitz H."/>
            <person name="Taylor A."/>
            <person name="Grigoriev I.V."/>
            <person name="Nagy L.G."/>
            <person name="Martin F."/>
            <person name="Kauserud H."/>
        </authorList>
    </citation>
    <scope>NUCLEOTIDE SEQUENCE</scope>
    <source>
        <strain evidence="2">CBHHK173m</strain>
    </source>
</reference>
<evidence type="ECO:0000313" key="2">
    <source>
        <dbReference type="EMBL" id="KAJ7076655.1"/>
    </source>
</evidence>
<dbReference type="SUPFAM" id="SSF53167">
    <property type="entry name" value="Purine and uridine phosphorylases"/>
    <property type="match status" value="1"/>
</dbReference>